<evidence type="ECO:0000313" key="2">
    <source>
        <dbReference type="Proteomes" id="UP000644441"/>
    </source>
</evidence>
<organism evidence="1 2">
    <name type="scientific">Alloalcanivorax venustensis ISO4</name>
    <dbReference type="NCBI Taxonomy" id="1177184"/>
    <lineage>
        <taxon>Bacteria</taxon>
        <taxon>Pseudomonadati</taxon>
        <taxon>Pseudomonadota</taxon>
        <taxon>Gammaproteobacteria</taxon>
        <taxon>Oceanospirillales</taxon>
        <taxon>Alcanivoracaceae</taxon>
        <taxon>Alloalcanivorax</taxon>
    </lineage>
</organism>
<comment type="caution">
    <text evidence="1">The sequence shown here is derived from an EMBL/GenBank/DDBJ whole genome shotgun (WGS) entry which is preliminary data.</text>
</comment>
<sequence>MPVISCTGVGDIKEIIEDFKNGYVLESLDEHELNEFVNKMLKVSFFPRDDVRMSSKNYFDMNLAVNKYDDIYRGI</sequence>
<dbReference type="SUPFAM" id="SSF53756">
    <property type="entry name" value="UDP-Glycosyltransferase/glycogen phosphorylase"/>
    <property type="match status" value="1"/>
</dbReference>
<name>A0ABS0AFC5_9GAMM</name>
<keyword evidence="2" id="KW-1185">Reference proteome</keyword>
<proteinExistence type="predicted"/>
<evidence type="ECO:0000313" key="1">
    <source>
        <dbReference type="EMBL" id="MBF5052778.1"/>
    </source>
</evidence>
<accession>A0ABS0AFC5</accession>
<dbReference type="EMBL" id="ARXR01000008">
    <property type="protein sequence ID" value="MBF5052778.1"/>
    <property type="molecule type" value="Genomic_DNA"/>
</dbReference>
<reference evidence="1 2" key="1">
    <citation type="submission" date="2012-09" db="EMBL/GenBank/DDBJ databases">
        <title>Genome Sequence of alkane-degrading Bacterium Alcanivorax venustensis ISO4.</title>
        <authorList>
            <person name="Lai Q."/>
            <person name="Shao Z."/>
        </authorList>
    </citation>
    <scope>NUCLEOTIDE SEQUENCE [LARGE SCALE GENOMIC DNA]</scope>
    <source>
        <strain evidence="1 2">ISO4</strain>
    </source>
</reference>
<dbReference type="Proteomes" id="UP000644441">
    <property type="component" value="Unassembled WGS sequence"/>
</dbReference>
<gene>
    <name evidence="1" type="ORF">ISO4_01380</name>
</gene>
<protein>
    <submittedName>
        <fullName evidence="1">Uncharacterized protein</fullName>
    </submittedName>
</protein>